<protein>
    <submittedName>
        <fullName evidence="1">Uncharacterized protein</fullName>
    </submittedName>
</protein>
<reference evidence="1 2" key="1">
    <citation type="submission" date="2024-01" db="EMBL/GenBank/DDBJ databases">
        <title>The complete chloroplast genome sequence of Lithospermum erythrorhizon: insights into the phylogenetic relationship among Boraginaceae species and the maternal lineages of purple gromwells.</title>
        <authorList>
            <person name="Okada T."/>
            <person name="Watanabe K."/>
        </authorList>
    </citation>
    <scope>NUCLEOTIDE SEQUENCE [LARGE SCALE GENOMIC DNA]</scope>
</reference>
<organism evidence="1 2">
    <name type="scientific">Lithospermum erythrorhizon</name>
    <name type="common">Purple gromwell</name>
    <name type="synonym">Lithospermum officinale var. erythrorhizon</name>
    <dbReference type="NCBI Taxonomy" id="34254"/>
    <lineage>
        <taxon>Eukaryota</taxon>
        <taxon>Viridiplantae</taxon>
        <taxon>Streptophyta</taxon>
        <taxon>Embryophyta</taxon>
        <taxon>Tracheophyta</taxon>
        <taxon>Spermatophyta</taxon>
        <taxon>Magnoliopsida</taxon>
        <taxon>eudicotyledons</taxon>
        <taxon>Gunneridae</taxon>
        <taxon>Pentapetalae</taxon>
        <taxon>asterids</taxon>
        <taxon>lamiids</taxon>
        <taxon>Boraginales</taxon>
        <taxon>Boraginaceae</taxon>
        <taxon>Boraginoideae</taxon>
        <taxon>Lithospermeae</taxon>
        <taxon>Lithospermum</taxon>
    </lineage>
</organism>
<comment type="caution">
    <text evidence="1">The sequence shown here is derived from an EMBL/GenBank/DDBJ whole genome shotgun (WGS) entry which is preliminary data.</text>
</comment>
<keyword evidence="2" id="KW-1185">Reference proteome</keyword>
<dbReference type="EMBL" id="BAABME010025813">
    <property type="protein sequence ID" value="GAA0172807.1"/>
    <property type="molecule type" value="Genomic_DNA"/>
</dbReference>
<dbReference type="Proteomes" id="UP001454036">
    <property type="component" value="Unassembled WGS sequence"/>
</dbReference>
<gene>
    <name evidence="1" type="ORF">LIER_41408</name>
</gene>
<evidence type="ECO:0000313" key="1">
    <source>
        <dbReference type="EMBL" id="GAA0172807.1"/>
    </source>
</evidence>
<dbReference type="AlphaFoldDB" id="A0AAV3R8T2"/>
<name>A0AAV3R8T2_LITER</name>
<sequence length="92" mass="10505">MLKLFHFRLLRTRQIYNGRLFLKRRYSSKASFNQIVNSDASFHFRNTSPSIVDKLGGELILGSSYSGMHSGEGVMAVSRNVIHLISSNLFPW</sequence>
<accession>A0AAV3R8T2</accession>
<proteinExistence type="predicted"/>
<evidence type="ECO:0000313" key="2">
    <source>
        <dbReference type="Proteomes" id="UP001454036"/>
    </source>
</evidence>